<feature type="transmembrane region" description="Helical" evidence="9">
    <location>
        <begin position="443"/>
        <end position="467"/>
    </location>
</feature>
<feature type="transmembrane region" description="Helical" evidence="9">
    <location>
        <begin position="263"/>
        <end position="285"/>
    </location>
</feature>
<feature type="transmembrane region" description="Helical" evidence="9">
    <location>
        <begin position="99"/>
        <end position="117"/>
    </location>
</feature>
<keyword evidence="3 7" id="KW-0813">Transport</keyword>
<evidence type="ECO:0000256" key="5">
    <source>
        <dbReference type="ARBA" id="ARBA00022989"/>
    </source>
</evidence>
<dbReference type="InterPro" id="IPR020846">
    <property type="entry name" value="MFS_dom"/>
</dbReference>
<dbReference type="EMBL" id="QGKW02002228">
    <property type="protein sequence ID" value="KAF2536287.1"/>
    <property type="molecule type" value="Genomic_DNA"/>
</dbReference>
<dbReference type="Pfam" id="PF00083">
    <property type="entry name" value="Sugar_tr"/>
    <property type="match status" value="1"/>
</dbReference>
<comment type="subcellular location">
    <subcellularLocation>
        <location evidence="1">Membrane</location>
        <topology evidence="1">Multi-pass membrane protein</topology>
    </subcellularLocation>
</comment>
<feature type="region of interest" description="Disordered" evidence="8">
    <location>
        <begin position="66"/>
        <end position="88"/>
    </location>
</feature>
<feature type="domain" description="Major facilitator superfamily (MFS) profile" evidence="10">
    <location>
        <begin position="102"/>
        <end position="533"/>
    </location>
</feature>
<dbReference type="PANTHER" id="PTHR48022">
    <property type="entry name" value="PLASTIDIC GLUCOSE TRANSPORTER 4"/>
    <property type="match status" value="1"/>
</dbReference>
<dbReference type="NCBIfam" id="TIGR00879">
    <property type="entry name" value="SP"/>
    <property type="match status" value="1"/>
</dbReference>
<dbReference type="InterPro" id="IPR050360">
    <property type="entry name" value="MFS_Sugar_Transporters"/>
</dbReference>
<evidence type="ECO:0000313" key="11">
    <source>
        <dbReference type="EMBL" id="KAF2536287.1"/>
    </source>
</evidence>
<proteinExistence type="inferred from homology"/>
<dbReference type="PANTHER" id="PTHR48022:SF2">
    <property type="entry name" value="PLASTIDIC GLUCOSE TRANSPORTER 4"/>
    <property type="match status" value="1"/>
</dbReference>
<organism evidence="11 12">
    <name type="scientific">Brassica cretica</name>
    <name type="common">Mustard</name>
    <dbReference type="NCBI Taxonomy" id="69181"/>
    <lineage>
        <taxon>Eukaryota</taxon>
        <taxon>Viridiplantae</taxon>
        <taxon>Streptophyta</taxon>
        <taxon>Embryophyta</taxon>
        <taxon>Tracheophyta</taxon>
        <taxon>Spermatophyta</taxon>
        <taxon>Magnoliopsida</taxon>
        <taxon>eudicotyledons</taxon>
        <taxon>Gunneridae</taxon>
        <taxon>Pentapetalae</taxon>
        <taxon>rosids</taxon>
        <taxon>malvids</taxon>
        <taxon>Brassicales</taxon>
        <taxon>Brassicaceae</taxon>
        <taxon>Brassiceae</taxon>
        <taxon>Brassica</taxon>
    </lineage>
</organism>
<feature type="transmembrane region" description="Helical" evidence="9">
    <location>
        <begin position="411"/>
        <end position="431"/>
    </location>
</feature>
<feature type="transmembrane region" description="Helical" evidence="9">
    <location>
        <begin position="236"/>
        <end position="257"/>
    </location>
</feature>
<evidence type="ECO:0000313" key="12">
    <source>
        <dbReference type="Proteomes" id="UP000712281"/>
    </source>
</evidence>
<feature type="transmembrane region" description="Helical" evidence="9">
    <location>
        <begin position="203"/>
        <end position="224"/>
    </location>
</feature>
<dbReference type="InterPro" id="IPR003663">
    <property type="entry name" value="Sugar/inositol_transpt"/>
</dbReference>
<dbReference type="GO" id="GO:0005351">
    <property type="term" value="F:carbohydrate:proton symporter activity"/>
    <property type="evidence" value="ECO:0007669"/>
    <property type="project" value="TreeGrafter"/>
</dbReference>
<dbReference type="CDD" id="cd17315">
    <property type="entry name" value="MFS_GLUT_like"/>
    <property type="match status" value="1"/>
</dbReference>
<evidence type="ECO:0000256" key="7">
    <source>
        <dbReference type="RuleBase" id="RU003346"/>
    </source>
</evidence>
<accession>A0A8S9FV07</accession>
<keyword evidence="6 9" id="KW-0472">Membrane</keyword>
<sequence>MQSSTYAAVKGNAAFAFQRRSFFSNLVSRSATTTTGIRFKPLHSSASKAMGAKLARAENRIHSLSSVKARSGRAQASSGGGDEEEAIPLRSEGKSSGTVLPFVGVACLGAILFGYHLGVVNGALEYLAKDLGIADNAVLQGKCCFSYSWWIVSALLAGATVGSFTGGALADKFGRTRTFQLDAIPLAVGAFLCATAQSVQTMIVGRLLAGVGIGISSAIVPLYISEISPTEIRGALGSVNQLFICIGILAALIAGLPLAANPLWWRTMFGVAVIPSVLLAIGMGFSPESPRWLVQQGKLTQAEKAIKTLYGKEKVVELVRDLSNSGQGTSEPEAGWFDLFSSRYWKVVSVGAALFLFQQLAGINAVVYYSTSVFRSAGIESDVAASALVGASNVFGTAVASSLMDKMGRKSLLLTSFGGMALSMLLLSLSFTWKALAAYSGTLAVVGTVLYVLSFSLGAGPVPALLLPEIFASRIRAKAVALSLGMHWISNFVIGLYFLSVVTKFGISSVYLGFAGVCVLAVMYIAGNVVETKGRSLEEIELALTSGA</sequence>
<dbReference type="PRINTS" id="PR00171">
    <property type="entry name" value="SUGRTRNSPORT"/>
</dbReference>
<dbReference type="SUPFAM" id="SSF103473">
    <property type="entry name" value="MFS general substrate transporter"/>
    <property type="match status" value="1"/>
</dbReference>
<dbReference type="GO" id="GO:0016020">
    <property type="term" value="C:membrane"/>
    <property type="evidence" value="ECO:0007669"/>
    <property type="project" value="UniProtKB-SubCell"/>
</dbReference>
<evidence type="ECO:0000259" key="10">
    <source>
        <dbReference type="PROSITE" id="PS50850"/>
    </source>
</evidence>
<feature type="transmembrane region" description="Helical" evidence="9">
    <location>
        <begin position="347"/>
        <end position="371"/>
    </location>
</feature>
<dbReference type="FunFam" id="1.20.1250.20:FF:000152">
    <property type="entry name" value="Plastidic glucose transporter 4"/>
    <property type="match status" value="1"/>
</dbReference>
<gene>
    <name evidence="11" type="ORF">F2Q68_00022660</name>
</gene>
<evidence type="ECO:0000256" key="9">
    <source>
        <dbReference type="SAM" id="Phobius"/>
    </source>
</evidence>
<feature type="transmembrane region" description="Helical" evidence="9">
    <location>
        <begin position="479"/>
        <end position="499"/>
    </location>
</feature>
<dbReference type="InterPro" id="IPR005829">
    <property type="entry name" value="Sugar_transporter_CS"/>
</dbReference>
<evidence type="ECO:0000256" key="4">
    <source>
        <dbReference type="ARBA" id="ARBA00022692"/>
    </source>
</evidence>
<protein>
    <recommendedName>
        <fullName evidence="10">Major facilitator superfamily (MFS) profile domain-containing protein</fullName>
    </recommendedName>
</protein>
<evidence type="ECO:0000256" key="6">
    <source>
        <dbReference type="ARBA" id="ARBA00023136"/>
    </source>
</evidence>
<keyword evidence="5 9" id="KW-1133">Transmembrane helix</keyword>
<name>A0A8S9FV07_BRACR</name>
<comment type="similarity">
    <text evidence="2 7">Belongs to the major facilitator superfamily. Sugar transporter (TC 2.A.1.1) family.</text>
</comment>
<dbReference type="PROSITE" id="PS00217">
    <property type="entry name" value="SUGAR_TRANSPORT_2"/>
    <property type="match status" value="1"/>
</dbReference>
<dbReference type="Proteomes" id="UP000712281">
    <property type="component" value="Unassembled WGS sequence"/>
</dbReference>
<comment type="caution">
    <text evidence="11">The sequence shown here is derived from an EMBL/GenBank/DDBJ whole genome shotgun (WGS) entry which is preliminary data.</text>
</comment>
<evidence type="ECO:0000256" key="8">
    <source>
        <dbReference type="SAM" id="MobiDB-lite"/>
    </source>
</evidence>
<dbReference type="AlphaFoldDB" id="A0A8S9FV07"/>
<feature type="transmembrane region" description="Helical" evidence="9">
    <location>
        <begin position="147"/>
        <end position="169"/>
    </location>
</feature>
<feature type="transmembrane region" description="Helical" evidence="9">
    <location>
        <begin position="505"/>
        <end position="526"/>
    </location>
</feature>
<dbReference type="PROSITE" id="PS50850">
    <property type="entry name" value="MFS"/>
    <property type="match status" value="1"/>
</dbReference>
<reference evidence="11" key="1">
    <citation type="submission" date="2019-12" db="EMBL/GenBank/DDBJ databases">
        <title>Genome sequencing and annotation of Brassica cretica.</title>
        <authorList>
            <person name="Studholme D.J."/>
            <person name="Sarris P.F."/>
        </authorList>
    </citation>
    <scope>NUCLEOTIDE SEQUENCE</scope>
    <source>
        <strain evidence="11">PFS-001/15</strain>
        <tissue evidence="11">Leaf</tissue>
    </source>
</reference>
<evidence type="ECO:0000256" key="3">
    <source>
        <dbReference type="ARBA" id="ARBA00022448"/>
    </source>
</evidence>
<keyword evidence="4 9" id="KW-0812">Transmembrane</keyword>
<evidence type="ECO:0000256" key="1">
    <source>
        <dbReference type="ARBA" id="ARBA00004141"/>
    </source>
</evidence>
<dbReference type="Gene3D" id="1.20.1250.20">
    <property type="entry name" value="MFS general substrate transporter like domains"/>
    <property type="match status" value="1"/>
</dbReference>
<dbReference type="InterPro" id="IPR005828">
    <property type="entry name" value="MFS_sugar_transport-like"/>
</dbReference>
<dbReference type="InterPro" id="IPR036259">
    <property type="entry name" value="MFS_trans_sf"/>
</dbReference>
<evidence type="ECO:0000256" key="2">
    <source>
        <dbReference type="ARBA" id="ARBA00010992"/>
    </source>
</evidence>